<comment type="caution">
    <text evidence="4">The sequence shown here is derived from an EMBL/GenBank/DDBJ whole genome shotgun (WGS) entry which is preliminary data.</text>
</comment>
<evidence type="ECO:0000313" key="5">
    <source>
        <dbReference type="EMBL" id="CAF3971186.1"/>
    </source>
</evidence>
<evidence type="ECO:0000256" key="1">
    <source>
        <dbReference type="SAM" id="Coils"/>
    </source>
</evidence>
<evidence type="ECO:0000313" key="6">
    <source>
        <dbReference type="Proteomes" id="UP000663845"/>
    </source>
</evidence>
<reference evidence="4" key="1">
    <citation type="submission" date="2021-02" db="EMBL/GenBank/DDBJ databases">
        <authorList>
            <person name="Nowell W R."/>
        </authorList>
    </citation>
    <scope>NUCLEOTIDE SEQUENCE</scope>
</reference>
<feature type="transmembrane region" description="Helical" evidence="3">
    <location>
        <begin position="72"/>
        <end position="93"/>
    </location>
</feature>
<feature type="coiled-coil region" evidence="1">
    <location>
        <begin position="95"/>
        <end position="122"/>
    </location>
</feature>
<evidence type="ECO:0000313" key="4">
    <source>
        <dbReference type="EMBL" id="CAF1118106.1"/>
    </source>
</evidence>
<keyword evidence="3" id="KW-0812">Transmembrane</keyword>
<feature type="compositionally biased region" description="Low complexity" evidence="2">
    <location>
        <begin position="56"/>
        <end position="69"/>
    </location>
</feature>
<dbReference type="AlphaFoldDB" id="A0A814QET3"/>
<proteinExistence type="predicted"/>
<accession>A0A814QET3</accession>
<feature type="transmembrane region" description="Helical" evidence="3">
    <location>
        <begin position="22"/>
        <end position="40"/>
    </location>
</feature>
<dbReference type="Proteomes" id="UP000663845">
    <property type="component" value="Unassembled WGS sequence"/>
</dbReference>
<keyword evidence="3" id="KW-1133">Transmembrane helix</keyword>
<organism evidence="4 6">
    <name type="scientific">Adineta steineri</name>
    <dbReference type="NCBI Taxonomy" id="433720"/>
    <lineage>
        <taxon>Eukaryota</taxon>
        <taxon>Metazoa</taxon>
        <taxon>Spiralia</taxon>
        <taxon>Gnathifera</taxon>
        <taxon>Rotifera</taxon>
        <taxon>Eurotatoria</taxon>
        <taxon>Bdelloidea</taxon>
        <taxon>Adinetida</taxon>
        <taxon>Adinetidae</taxon>
        <taxon>Adineta</taxon>
    </lineage>
</organism>
<feature type="region of interest" description="Disordered" evidence="2">
    <location>
        <begin position="47"/>
        <end position="69"/>
    </location>
</feature>
<protein>
    <submittedName>
        <fullName evidence="4">Uncharacterized protein</fullName>
    </submittedName>
</protein>
<dbReference type="EMBL" id="CAJNOG010000252">
    <property type="protein sequence ID" value="CAF1118106.1"/>
    <property type="molecule type" value="Genomic_DNA"/>
</dbReference>
<sequence>MCNKSIVSLYGLNKEIENIEMIFKRSILNIILIVFLILCADGKREKRRPKTKTRTRVSSSSSSDESTSDSPIGILGALAAISFCGCSIGWKIFKCQQKQERRERIQRDLNNLIDVHNELLQRSSVNDHFNEKNVSMDGTNVAKLSTNKSNELEYIWIPLSTPLFNDVPDKTELEQSKTEYSICPQQTTNKGDEENFSVIVPVDNVKIPSHIN</sequence>
<dbReference type="EMBL" id="CAJOAZ010002925">
    <property type="protein sequence ID" value="CAF3971186.1"/>
    <property type="molecule type" value="Genomic_DNA"/>
</dbReference>
<keyword evidence="1" id="KW-0175">Coiled coil</keyword>
<evidence type="ECO:0000256" key="3">
    <source>
        <dbReference type="SAM" id="Phobius"/>
    </source>
</evidence>
<evidence type="ECO:0000256" key="2">
    <source>
        <dbReference type="SAM" id="MobiDB-lite"/>
    </source>
</evidence>
<gene>
    <name evidence="4" type="ORF">JYZ213_LOCUS22324</name>
    <name evidence="5" type="ORF">OXD698_LOCUS27834</name>
</gene>
<dbReference type="Proteomes" id="UP000663844">
    <property type="component" value="Unassembled WGS sequence"/>
</dbReference>
<name>A0A814QET3_9BILA</name>
<keyword evidence="3" id="KW-0472">Membrane</keyword>